<gene>
    <name evidence="2" type="ORF">TBIB3V08_LOCUS12895</name>
</gene>
<dbReference type="EMBL" id="OD576781">
    <property type="protein sequence ID" value="CAD7450625.1"/>
    <property type="molecule type" value="Genomic_DNA"/>
</dbReference>
<proteinExistence type="predicted"/>
<keyword evidence="1" id="KW-0812">Transmembrane</keyword>
<keyword evidence="1" id="KW-1133">Transmembrane helix</keyword>
<protein>
    <submittedName>
        <fullName evidence="2">Uncharacterized protein</fullName>
    </submittedName>
</protein>
<name>A0A7R9FBS7_9NEOP</name>
<organism evidence="2">
    <name type="scientific">Timema bartmani</name>
    <dbReference type="NCBI Taxonomy" id="61472"/>
    <lineage>
        <taxon>Eukaryota</taxon>
        <taxon>Metazoa</taxon>
        <taxon>Ecdysozoa</taxon>
        <taxon>Arthropoda</taxon>
        <taxon>Hexapoda</taxon>
        <taxon>Insecta</taxon>
        <taxon>Pterygota</taxon>
        <taxon>Neoptera</taxon>
        <taxon>Polyneoptera</taxon>
        <taxon>Phasmatodea</taxon>
        <taxon>Timematodea</taxon>
        <taxon>Timematoidea</taxon>
        <taxon>Timematidae</taxon>
        <taxon>Timema</taxon>
    </lineage>
</organism>
<accession>A0A7R9FBS7</accession>
<feature type="transmembrane region" description="Helical" evidence="1">
    <location>
        <begin position="79"/>
        <end position="100"/>
    </location>
</feature>
<sequence>MSLVTAAKITLYKHQMNIPSTEAADGPSATSDIEAHMSTGITNINEDIKDDCIINNADIIQKIHEPKDLRRGRFVFSDINCSLDIIYFSYFMLIFCQWIYTFYLY</sequence>
<keyword evidence="1" id="KW-0472">Membrane</keyword>
<evidence type="ECO:0000256" key="1">
    <source>
        <dbReference type="SAM" id="Phobius"/>
    </source>
</evidence>
<evidence type="ECO:0000313" key="2">
    <source>
        <dbReference type="EMBL" id="CAD7450625.1"/>
    </source>
</evidence>
<dbReference type="AlphaFoldDB" id="A0A7R9FBS7"/>
<reference evidence="2" key="1">
    <citation type="submission" date="2020-11" db="EMBL/GenBank/DDBJ databases">
        <authorList>
            <person name="Tran Van P."/>
        </authorList>
    </citation>
    <scope>NUCLEOTIDE SEQUENCE</scope>
</reference>